<proteinExistence type="predicted"/>
<evidence type="ECO:0000313" key="2">
    <source>
        <dbReference type="EMBL" id="KVP98138.1"/>
    </source>
</evidence>
<dbReference type="RefSeq" id="WP_059925177.1">
    <property type="nucleotide sequence ID" value="NZ_LPBG01000047.1"/>
</dbReference>
<name>A0AAW3MXU5_9BURK</name>
<dbReference type="Proteomes" id="UP000056453">
    <property type="component" value="Unassembled WGS sequence"/>
</dbReference>
<evidence type="ECO:0000256" key="1">
    <source>
        <dbReference type="SAM" id="MobiDB-lite"/>
    </source>
</evidence>
<protein>
    <submittedName>
        <fullName evidence="2">Uncharacterized protein</fullName>
    </submittedName>
</protein>
<organism evidence="2 3">
    <name type="scientific">Burkholderia ubonensis</name>
    <dbReference type="NCBI Taxonomy" id="101571"/>
    <lineage>
        <taxon>Bacteria</taxon>
        <taxon>Pseudomonadati</taxon>
        <taxon>Pseudomonadota</taxon>
        <taxon>Betaproteobacteria</taxon>
        <taxon>Burkholderiales</taxon>
        <taxon>Burkholderiaceae</taxon>
        <taxon>Burkholderia</taxon>
        <taxon>Burkholderia cepacia complex</taxon>
    </lineage>
</organism>
<evidence type="ECO:0000313" key="3">
    <source>
        <dbReference type="Proteomes" id="UP000056453"/>
    </source>
</evidence>
<sequence>MHSKQIVWFGRTVTLACDGKCNKAWGQQNRPMVRFDPLDPDDVAYKADGELGEAPADPGTYEGGDAKPANPAGMNRWCSRECERSSIFEFGQEVKLRDFSQRSYNQPWKHAEAASQQ</sequence>
<dbReference type="EMBL" id="LPBJ01000047">
    <property type="protein sequence ID" value="KVP98138.1"/>
    <property type="molecule type" value="Genomic_DNA"/>
</dbReference>
<dbReference type="AlphaFoldDB" id="A0AAW3MXU5"/>
<feature type="region of interest" description="Disordered" evidence="1">
    <location>
        <begin position="32"/>
        <end position="72"/>
    </location>
</feature>
<gene>
    <name evidence="2" type="ORF">WJ96_06080</name>
</gene>
<keyword evidence="3" id="KW-1185">Reference proteome</keyword>
<reference evidence="2 3" key="1">
    <citation type="submission" date="2015-11" db="EMBL/GenBank/DDBJ databases">
        <title>Expanding the genomic diversity of Burkholderia species for the development of highly accurate diagnostics.</title>
        <authorList>
            <person name="Sahl J."/>
            <person name="Keim P."/>
            <person name="Wagner D."/>
        </authorList>
    </citation>
    <scope>NUCLEOTIDE SEQUENCE [LARGE SCALE GENOMIC DNA]</scope>
    <source>
        <strain evidence="2 3">MSMB1808WGS</strain>
    </source>
</reference>
<accession>A0AAW3MXU5</accession>
<comment type="caution">
    <text evidence="2">The sequence shown here is derived from an EMBL/GenBank/DDBJ whole genome shotgun (WGS) entry which is preliminary data.</text>
</comment>